<dbReference type="RefSeq" id="WP_286214222.1">
    <property type="nucleotide sequence ID" value="NZ_AP027736.1"/>
</dbReference>
<evidence type="ECO:0000313" key="2">
    <source>
        <dbReference type="EMBL" id="GAA5519484.1"/>
    </source>
</evidence>
<sequence length="217" mass="22976">MARSVTAARLAVAALMLAAVTRLLLDGVEAGTFVVWNFFGFFTVQNNLIGVAALVAAAAFARRTAPAWVEYLRVCAAIYLGIVVSVYWILLAPLEDDVTHWTNLVVHELSGVALLADWLLVGPRRPLPLGRLWVVIVYPSVWVTVVLIRGATDGWFPYPFLDPANGYGSIAVVVAGIIAAGLAVGAALFRATGLRVVTADAERVSAVRPAGVEAAAP</sequence>
<keyword evidence="1" id="KW-0472">Membrane</keyword>
<feature type="transmembrane region" description="Helical" evidence="1">
    <location>
        <begin position="71"/>
        <end position="89"/>
    </location>
</feature>
<evidence type="ECO:0008006" key="4">
    <source>
        <dbReference type="Google" id="ProtNLM"/>
    </source>
</evidence>
<feature type="transmembrane region" description="Helical" evidence="1">
    <location>
        <begin position="132"/>
        <end position="152"/>
    </location>
</feature>
<feature type="transmembrane region" description="Helical" evidence="1">
    <location>
        <begin position="164"/>
        <end position="189"/>
    </location>
</feature>
<organism evidence="2 3">
    <name type="scientific">Demequina sediminis</name>
    <dbReference type="NCBI Taxonomy" id="1930058"/>
    <lineage>
        <taxon>Bacteria</taxon>
        <taxon>Bacillati</taxon>
        <taxon>Actinomycetota</taxon>
        <taxon>Actinomycetes</taxon>
        <taxon>Micrococcales</taxon>
        <taxon>Demequinaceae</taxon>
        <taxon>Demequina</taxon>
    </lineage>
</organism>
<keyword evidence="3" id="KW-1185">Reference proteome</keyword>
<feature type="transmembrane region" description="Helical" evidence="1">
    <location>
        <begin position="101"/>
        <end position="120"/>
    </location>
</feature>
<dbReference type="EMBL" id="BAABRR010000010">
    <property type="protein sequence ID" value="GAA5519484.1"/>
    <property type="molecule type" value="Genomic_DNA"/>
</dbReference>
<dbReference type="NCBIfam" id="NF038065">
    <property type="entry name" value="Pr6Pr"/>
    <property type="match status" value="1"/>
</dbReference>
<dbReference type="InterPro" id="IPR049713">
    <property type="entry name" value="Pr6Pr-like"/>
</dbReference>
<protein>
    <recommendedName>
        <fullName evidence="4">Pr6Pr family membrane protein</fullName>
    </recommendedName>
</protein>
<dbReference type="Proteomes" id="UP001426770">
    <property type="component" value="Unassembled WGS sequence"/>
</dbReference>
<gene>
    <name evidence="2" type="ORF">Lsed01_01934</name>
</gene>
<evidence type="ECO:0000313" key="3">
    <source>
        <dbReference type="Proteomes" id="UP001426770"/>
    </source>
</evidence>
<comment type="caution">
    <text evidence="2">The sequence shown here is derived from an EMBL/GenBank/DDBJ whole genome shotgun (WGS) entry which is preliminary data.</text>
</comment>
<evidence type="ECO:0000256" key="1">
    <source>
        <dbReference type="SAM" id="Phobius"/>
    </source>
</evidence>
<name>A0ABP9WID1_9MICO</name>
<proteinExistence type="predicted"/>
<reference evidence="2 3" key="1">
    <citation type="submission" date="2024-02" db="EMBL/GenBank/DDBJ databases">
        <title>Lysinimicrobium sediminis NBRC 112286.</title>
        <authorList>
            <person name="Ichikawa N."/>
            <person name="Katano-Makiyama Y."/>
            <person name="Hidaka K."/>
        </authorList>
    </citation>
    <scope>NUCLEOTIDE SEQUENCE [LARGE SCALE GENOMIC DNA]</scope>
    <source>
        <strain evidence="2 3">NBRC 112286</strain>
    </source>
</reference>
<keyword evidence="1" id="KW-0812">Transmembrane</keyword>
<keyword evidence="1" id="KW-1133">Transmembrane helix</keyword>
<feature type="transmembrane region" description="Helical" evidence="1">
    <location>
        <begin position="40"/>
        <end position="59"/>
    </location>
</feature>
<accession>A0ABP9WID1</accession>